<evidence type="ECO:0000313" key="4">
    <source>
        <dbReference type="Proteomes" id="UP000245207"/>
    </source>
</evidence>
<dbReference type="InterPro" id="IPR005707">
    <property type="entry name" value="Ribosomal_uS2_euk/arc"/>
</dbReference>
<dbReference type="EMBL" id="PKPP01006083">
    <property type="protein sequence ID" value="PWA57726.1"/>
    <property type="molecule type" value="Genomic_DNA"/>
</dbReference>
<organism evidence="3 4">
    <name type="scientific">Artemisia annua</name>
    <name type="common">Sweet wormwood</name>
    <dbReference type="NCBI Taxonomy" id="35608"/>
    <lineage>
        <taxon>Eukaryota</taxon>
        <taxon>Viridiplantae</taxon>
        <taxon>Streptophyta</taxon>
        <taxon>Embryophyta</taxon>
        <taxon>Tracheophyta</taxon>
        <taxon>Spermatophyta</taxon>
        <taxon>Magnoliopsida</taxon>
        <taxon>eudicotyledons</taxon>
        <taxon>Gunneridae</taxon>
        <taxon>Pentapetalae</taxon>
        <taxon>asterids</taxon>
        <taxon>campanulids</taxon>
        <taxon>Asterales</taxon>
        <taxon>Asteraceae</taxon>
        <taxon>Asteroideae</taxon>
        <taxon>Anthemideae</taxon>
        <taxon>Artemisiinae</taxon>
        <taxon>Artemisia</taxon>
    </lineage>
</organism>
<dbReference type="Gene3D" id="3.40.50.10490">
    <property type="entry name" value="Glucose-6-phosphate isomerase like protein, domain 1"/>
    <property type="match status" value="1"/>
</dbReference>
<dbReference type="GO" id="GO:0006412">
    <property type="term" value="P:translation"/>
    <property type="evidence" value="ECO:0007669"/>
    <property type="project" value="InterPro"/>
</dbReference>
<dbReference type="PANTHER" id="PTHR11489">
    <property type="entry name" value="40S RIBOSOMAL PROTEIN SA"/>
    <property type="match status" value="1"/>
</dbReference>
<accession>A0A2U1M933</accession>
<reference evidence="3 4" key="1">
    <citation type="journal article" date="2018" name="Mol. Plant">
        <title>The genome of Artemisia annua provides insight into the evolution of Asteraceae family and artemisinin biosynthesis.</title>
        <authorList>
            <person name="Shen Q."/>
            <person name="Zhang L."/>
            <person name="Liao Z."/>
            <person name="Wang S."/>
            <person name="Yan T."/>
            <person name="Shi P."/>
            <person name="Liu M."/>
            <person name="Fu X."/>
            <person name="Pan Q."/>
            <person name="Wang Y."/>
            <person name="Lv Z."/>
            <person name="Lu X."/>
            <person name="Zhang F."/>
            <person name="Jiang W."/>
            <person name="Ma Y."/>
            <person name="Chen M."/>
            <person name="Hao X."/>
            <person name="Li L."/>
            <person name="Tang Y."/>
            <person name="Lv G."/>
            <person name="Zhou Y."/>
            <person name="Sun X."/>
            <person name="Brodelius P.E."/>
            <person name="Rose J.K.C."/>
            <person name="Tang K."/>
        </authorList>
    </citation>
    <scope>NUCLEOTIDE SEQUENCE [LARGE SCALE GENOMIC DNA]</scope>
    <source>
        <strain evidence="4">cv. Huhao1</strain>
        <tissue evidence="3">Leaf</tissue>
    </source>
</reference>
<evidence type="ECO:0000256" key="1">
    <source>
        <dbReference type="ARBA" id="ARBA00022980"/>
    </source>
</evidence>
<dbReference type="Proteomes" id="UP000245207">
    <property type="component" value="Unassembled WGS sequence"/>
</dbReference>
<keyword evidence="4" id="KW-1185">Reference proteome</keyword>
<evidence type="ECO:0000313" key="3">
    <source>
        <dbReference type="EMBL" id="PWA57726.1"/>
    </source>
</evidence>
<dbReference type="AlphaFoldDB" id="A0A2U1M933"/>
<dbReference type="OrthoDB" id="414863at2759"/>
<dbReference type="InterPro" id="IPR018130">
    <property type="entry name" value="Ribosomal_uS2_CS"/>
</dbReference>
<dbReference type="PROSITE" id="PS00962">
    <property type="entry name" value="RIBOSOMAL_S2_1"/>
    <property type="match status" value="1"/>
</dbReference>
<keyword evidence="2" id="KW-0687">Ribonucleoprotein</keyword>
<dbReference type="GO" id="GO:0015935">
    <property type="term" value="C:small ribosomal subunit"/>
    <property type="evidence" value="ECO:0007669"/>
    <property type="project" value="InterPro"/>
</dbReference>
<sequence length="73" mass="8296">MALSAKEADIQMMLSAEVHLGTKNCDFQMERYVFKRRNDDVFVLLLIEAVRGDNLCWKKGVGLGYKRGTWGNG</sequence>
<proteinExistence type="predicted"/>
<dbReference type="STRING" id="35608.A0A2U1M933"/>
<protein>
    <submittedName>
        <fullName evidence="3">40S ribosomal protein SA</fullName>
    </submittedName>
</protein>
<gene>
    <name evidence="3" type="ORF">CTI12_AA407000</name>
</gene>
<dbReference type="GO" id="GO:0003735">
    <property type="term" value="F:structural constituent of ribosome"/>
    <property type="evidence" value="ECO:0007669"/>
    <property type="project" value="InterPro"/>
</dbReference>
<evidence type="ECO:0000256" key="2">
    <source>
        <dbReference type="ARBA" id="ARBA00023274"/>
    </source>
</evidence>
<dbReference type="InterPro" id="IPR023591">
    <property type="entry name" value="Ribosomal_uS2_flav_dom_sf"/>
</dbReference>
<keyword evidence="1 3" id="KW-0689">Ribosomal protein</keyword>
<name>A0A2U1M933_ARTAN</name>
<dbReference type="SUPFAM" id="SSF52313">
    <property type="entry name" value="Ribosomal protein S2"/>
    <property type="match status" value="1"/>
</dbReference>
<comment type="caution">
    <text evidence="3">The sequence shown here is derived from an EMBL/GenBank/DDBJ whole genome shotgun (WGS) entry which is preliminary data.</text>
</comment>